<dbReference type="Proteomes" id="UP001155280">
    <property type="component" value="Unassembled WGS sequence"/>
</dbReference>
<evidence type="ECO:0000313" key="4">
    <source>
        <dbReference type="Proteomes" id="UP001155280"/>
    </source>
</evidence>
<sequence length="283" mass="33401">MVSVIILTKNEEYDLGRCLDSLKWTDDVHVLDSGSEDRTIEIARLYGAQVACHPFESFGKQRNYALQNLNLKYEWILFLDADEVVTTAFKKEVLRSITKASENIAGFYCCWKMMLEGQWLKYCDNYPKWQFRLLRKGRAFFIDFGHGQKEGEIDGELGYIKEPYLHYSFSKGWTEWLNRHNRYSTLEAKARLNSCPPFRNIFRKNSSIRNPALKSWLIRVPGWPLLRFIHAYFLNLGFLEGSPGFIYCVNMAYHEFLIYIKIRELKRKNITQELLPDPAQTYK</sequence>
<feature type="domain" description="Glycosyltransferase 2-like" evidence="2">
    <location>
        <begin position="3"/>
        <end position="102"/>
    </location>
</feature>
<dbReference type="CDD" id="cd02511">
    <property type="entry name" value="Beta4Glucosyltransferase"/>
    <property type="match status" value="1"/>
</dbReference>
<evidence type="ECO:0000259" key="2">
    <source>
        <dbReference type="Pfam" id="PF00535"/>
    </source>
</evidence>
<proteinExistence type="inferred from homology"/>
<evidence type="ECO:0000256" key="1">
    <source>
        <dbReference type="ARBA" id="ARBA00038494"/>
    </source>
</evidence>
<comment type="similarity">
    <text evidence="1">Belongs to the glycosyltransferase 2 family. WaaE/KdtX subfamily.</text>
</comment>
<name>A0A9X2I8T9_9FLAO</name>
<dbReference type="SUPFAM" id="SSF53448">
    <property type="entry name" value="Nucleotide-diphospho-sugar transferases"/>
    <property type="match status" value="1"/>
</dbReference>
<organism evidence="3 4">
    <name type="scientific">Christiangramia oceanisediminis</name>
    <dbReference type="NCBI Taxonomy" id="2920386"/>
    <lineage>
        <taxon>Bacteria</taxon>
        <taxon>Pseudomonadati</taxon>
        <taxon>Bacteroidota</taxon>
        <taxon>Flavobacteriia</taxon>
        <taxon>Flavobacteriales</taxon>
        <taxon>Flavobacteriaceae</taxon>
        <taxon>Christiangramia</taxon>
    </lineage>
</organism>
<reference evidence="3" key="1">
    <citation type="submission" date="2022-07" db="EMBL/GenBank/DDBJ databases">
        <title>Gramela sediminis sp. nov., isolated from deep-sea sediment of the Indian Ocean.</title>
        <authorList>
            <person name="Shi H."/>
        </authorList>
    </citation>
    <scope>NUCLEOTIDE SEQUENCE</scope>
    <source>
        <strain evidence="3">GC03-9</strain>
    </source>
</reference>
<dbReference type="AlphaFoldDB" id="A0A9X2I8T9"/>
<dbReference type="Gene3D" id="3.90.550.10">
    <property type="entry name" value="Spore Coat Polysaccharide Biosynthesis Protein SpsA, Chain A"/>
    <property type="match status" value="1"/>
</dbReference>
<dbReference type="InterPro" id="IPR001173">
    <property type="entry name" value="Glyco_trans_2-like"/>
</dbReference>
<dbReference type="PANTHER" id="PTHR43630">
    <property type="entry name" value="POLY-BETA-1,6-N-ACETYL-D-GLUCOSAMINE SYNTHASE"/>
    <property type="match status" value="1"/>
</dbReference>
<protein>
    <submittedName>
        <fullName evidence="3">Glycosyltransferase family 2 protein</fullName>
    </submittedName>
</protein>
<evidence type="ECO:0000313" key="3">
    <source>
        <dbReference type="EMBL" id="MCP9199581.1"/>
    </source>
</evidence>
<dbReference type="RefSeq" id="WP_241549981.1">
    <property type="nucleotide sequence ID" value="NZ_JANCNS010000001.1"/>
</dbReference>
<dbReference type="InterPro" id="IPR029044">
    <property type="entry name" value="Nucleotide-diphossugar_trans"/>
</dbReference>
<dbReference type="Pfam" id="PF00535">
    <property type="entry name" value="Glycos_transf_2"/>
    <property type="match status" value="1"/>
</dbReference>
<comment type="caution">
    <text evidence="3">The sequence shown here is derived from an EMBL/GenBank/DDBJ whole genome shotgun (WGS) entry which is preliminary data.</text>
</comment>
<keyword evidence="4" id="KW-1185">Reference proteome</keyword>
<gene>
    <name evidence="3" type="ORF">MKO06_06665</name>
</gene>
<dbReference type="PANTHER" id="PTHR43630:SF2">
    <property type="entry name" value="GLYCOSYLTRANSFERASE"/>
    <property type="match status" value="1"/>
</dbReference>
<dbReference type="EMBL" id="JANCNS010000001">
    <property type="protein sequence ID" value="MCP9199581.1"/>
    <property type="molecule type" value="Genomic_DNA"/>
</dbReference>
<accession>A0A9X2I8T9</accession>